<keyword evidence="3" id="KW-1185">Reference proteome</keyword>
<accession>A0A9D4SQV3</accession>
<comment type="caution">
    <text evidence="2">The sequence shown here is derived from an EMBL/GenBank/DDBJ whole genome shotgun (WGS) entry which is preliminary data.</text>
</comment>
<feature type="compositionally biased region" description="Basic residues" evidence="1">
    <location>
        <begin position="59"/>
        <end position="69"/>
    </location>
</feature>
<reference evidence="2" key="1">
    <citation type="journal article" date="2020" name="Cell">
        <title>Large-Scale Comparative Analyses of Tick Genomes Elucidate Their Genetic Diversity and Vector Capacities.</title>
        <authorList>
            <consortium name="Tick Genome and Microbiome Consortium (TIGMIC)"/>
            <person name="Jia N."/>
            <person name="Wang J."/>
            <person name="Shi W."/>
            <person name="Du L."/>
            <person name="Sun Y."/>
            <person name="Zhan W."/>
            <person name="Jiang J.F."/>
            <person name="Wang Q."/>
            <person name="Zhang B."/>
            <person name="Ji P."/>
            <person name="Bell-Sakyi L."/>
            <person name="Cui X.M."/>
            <person name="Yuan T.T."/>
            <person name="Jiang B.G."/>
            <person name="Yang W.F."/>
            <person name="Lam T.T."/>
            <person name="Chang Q.C."/>
            <person name="Ding S.J."/>
            <person name="Wang X.J."/>
            <person name="Zhu J.G."/>
            <person name="Ruan X.D."/>
            <person name="Zhao L."/>
            <person name="Wei J.T."/>
            <person name="Ye R.Z."/>
            <person name="Que T.C."/>
            <person name="Du C.H."/>
            <person name="Zhou Y.H."/>
            <person name="Cheng J.X."/>
            <person name="Dai P.F."/>
            <person name="Guo W.B."/>
            <person name="Han X.H."/>
            <person name="Huang E.J."/>
            <person name="Li L.F."/>
            <person name="Wei W."/>
            <person name="Gao Y.C."/>
            <person name="Liu J.Z."/>
            <person name="Shao H.Z."/>
            <person name="Wang X."/>
            <person name="Wang C.C."/>
            <person name="Yang T.C."/>
            <person name="Huo Q.B."/>
            <person name="Li W."/>
            <person name="Chen H.Y."/>
            <person name="Chen S.E."/>
            <person name="Zhou L.G."/>
            <person name="Ni X.B."/>
            <person name="Tian J.H."/>
            <person name="Sheng Y."/>
            <person name="Liu T."/>
            <person name="Pan Y.S."/>
            <person name="Xia L.Y."/>
            <person name="Li J."/>
            <person name="Zhao F."/>
            <person name="Cao W.C."/>
        </authorList>
    </citation>
    <scope>NUCLEOTIDE SEQUENCE</scope>
    <source>
        <strain evidence="2">Rsan-2018</strain>
    </source>
</reference>
<gene>
    <name evidence="2" type="ORF">HPB52_019618</name>
</gene>
<evidence type="ECO:0000313" key="2">
    <source>
        <dbReference type="EMBL" id="KAH7939955.1"/>
    </source>
</evidence>
<feature type="compositionally biased region" description="Basic and acidic residues" evidence="1">
    <location>
        <begin position="46"/>
        <end position="58"/>
    </location>
</feature>
<evidence type="ECO:0000256" key="1">
    <source>
        <dbReference type="SAM" id="MobiDB-lite"/>
    </source>
</evidence>
<organism evidence="2 3">
    <name type="scientific">Rhipicephalus sanguineus</name>
    <name type="common">Brown dog tick</name>
    <name type="synonym">Ixodes sanguineus</name>
    <dbReference type="NCBI Taxonomy" id="34632"/>
    <lineage>
        <taxon>Eukaryota</taxon>
        <taxon>Metazoa</taxon>
        <taxon>Ecdysozoa</taxon>
        <taxon>Arthropoda</taxon>
        <taxon>Chelicerata</taxon>
        <taxon>Arachnida</taxon>
        <taxon>Acari</taxon>
        <taxon>Parasitiformes</taxon>
        <taxon>Ixodida</taxon>
        <taxon>Ixodoidea</taxon>
        <taxon>Ixodidae</taxon>
        <taxon>Rhipicephalinae</taxon>
        <taxon>Rhipicephalus</taxon>
        <taxon>Rhipicephalus</taxon>
    </lineage>
</organism>
<proteinExistence type="predicted"/>
<feature type="compositionally biased region" description="Basic and acidic residues" evidence="1">
    <location>
        <begin position="70"/>
        <end position="85"/>
    </location>
</feature>
<feature type="compositionally biased region" description="Polar residues" evidence="1">
    <location>
        <begin position="33"/>
        <end position="43"/>
    </location>
</feature>
<dbReference type="Proteomes" id="UP000821837">
    <property type="component" value="Chromosome 8"/>
</dbReference>
<protein>
    <submittedName>
        <fullName evidence="2">Uncharacterized protein</fullName>
    </submittedName>
</protein>
<evidence type="ECO:0000313" key="3">
    <source>
        <dbReference type="Proteomes" id="UP000821837"/>
    </source>
</evidence>
<dbReference type="AlphaFoldDB" id="A0A9D4SQV3"/>
<feature type="region of interest" description="Disordered" evidence="1">
    <location>
        <begin position="15"/>
        <end position="139"/>
    </location>
</feature>
<name>A0A9D4SQV3_RHISA</name>
<reference evidence="2" key="2">
    <citation type="submission" date="2021-09" db="EMBL/GenBank/DDBJ databases">
        <authorList>
            <person name="Jia N."/>
            <person name="Wang J."/>
            <person name="Shi W."/>
            <person name="Du L."/>
            <person name="Sun Y."/>
            <person name="Zhan W."/>
            <person name="Jiang J."/>
            <person name="Wang Q."/>
            <person name="Zhang B."/>
            <person name="Ji P."/>
            <person name="Sakyi L.B."/>
            <person name="Cui X."/>
            <person name="Yuan T."/>
            <person name="Jiang B."/>
            <person name="Yang W."/>
            <person name="Lam T.T.-Y."/>
            <person name="Chang Q."/>
            <person name="Ding S."/>
            <person name="Wang X."/>
            <person name="Zhu J."/>
            <person name="Ruan X."/>
            <person name="Zhao L."/>
            <person name="Wei J."/>
            <person name="Que T."/>
            <person name="Du C."/>
            <person name="Cheng J."/>
            <person name="Dai P."/>
            <person name="Han X."/>
            <person name="Huang E."/>
            <person name="Gao Y."/>
            <person name="Liu J."/>
            <person name="Shao H."/>
            <person name="Ye R."/>
            <person name="Li L."/>
            <person name="Wei W."/>
            <person name="Wang X."/>
            <person name="Wang C."/>
            <person name="Huo Q."/>
            <person name="Li W."/>
            <person name="Guo W."/>
            <person name="Chen H."/>
            <person name="Chen S."/>
            <person name="Zhou L."/>
            <person name="Zhou L."/>
            <person name="Ni X."/>
            <person name="Tian J."/>
            <person name="Zhou Y."/>
            <person name="Sheng Y."/>
            <person name="Liu T."/>
            <person name="Pan Y."/>
            <person name="Xia L."/>
            <person name="Li J."/>
            <person name="Zhao F."/>
            <person name="Cao W."/>
        </authorList>
    </citation>
    <scope>NUCLEOTIDE SEQUENCE</scope>
    <source>
        <strain evidence="2">Rsan-2018</strain>
        <tissue evidence="2">Larvae</tissue>
    </source>
</reference>
<sequence>MPQYFGSKCSICGTRQHEDGTPCPNVEPKCRSSGGSLLATATNCPKRREVNKKIEQKRKPAAKRQRKKRPAQEQQRRNPETEKGSPKTILKPTRRSFYNGPLAPSSCTPASGAQAKHPRRNATRSTRLPPPNDHPHLPAPTIVQDIERHFENRIAQIEKSIHENVEQLISRATEKCVHAIMERIMLSGMLPLGTA</sequence>
<dbReference type="EMBL" id="JABSTV010001254">
    <property type="protein sequence ID" value="KAH7939955.1"/>
    <property type="molecule type" value="Genomic_DNA"/>
</dbReference>